<reference evidence="2 3" key="1">
    <citation type="submission" date="2014-08" db="EMBL/GenBank/DDBJ databases">
        <title>Porphyromonas cangingivalis strain:COT-109_OH1386 Genome sequencing.</title>
        <authorList>
            <person name="Wallis C."/>
            <person name="Deusch O."/>
            <person name="O'Flynn C."/>
            <person name="Davis I."/>
            <person name="Jospin G."/>
            <person name="Darling A.E."/>
            <person name="Coil D.A."/>
            <person name="Alexiev A."/>
            <person name="Horsfall A."/>
            <person name="Kirkwood N."/>
            <person name="Harris S."/>
            <person name="Eisen J.A."/>
        </authorList>
    </citation>
    <scope>NUCLEOTIDE SEQUENCE [LARGE SCALE GENOMIC DNA]</scope>
    <source>
        <strain evidence="3">COT-109 OH1386</strain>
    </source>
</reference>
<evidence type="ECO:0008006" key="4">
    <source>
        <dbReference type="Google" id="ProtNLM"/>
    </source>
</evidence>
<gene>
    <name evidence="2" type="ORF">HQ35_08725</name>
</gene>
<dbReference type="EMBL" id="JQJD01000056">
    <property type="protein sequence ID" value="KGN78942.1"/>
    <property type="molecule type" value="Genomic_DNA"/>
</dbReference>
<dbReference type="AlphaFoldDB" id="A0A0A2EMQ8"/>
<dbReference type="RefSeq" id="WP_036852559.1">
    <property type="nucleotide sequence ID" value="NZ_JQJD01000056.1"/>
</dbReference>
<evidence type="ECO:0000313" key="3">
    <source>
        <dbReference type="Proteomes" id="UP000030125"/>
    </source>
</evidence>
<keyword evidence="1" id="KW-0732">Signal</keyword>
<name>A0A0A2EMQ8_PORCN</name>
<accession>A0A0A2EMQ8</accession>
<dbReference type="Proteomes" id="UP000030125">
    <property type="component" value="Unassembled WGS sequence"/>
</dbReference>
<dbReference type="STRING" id="36874.HQ34_03310"/>
<evidence type="ECO:0000256" key="1">
    <source>
        <dbReference type="SAM" id="SignalP"/>
    </source>
</evidence>
<feature type="signal peptide" evidence="1">
    <location>
        <begin position="1"/>
        <end position="21"/>
    </location>
</feature>
<evidence type="ECO:0000313" key="2">
    <source>
        <dbReference type="EMBL" id="KGN78942.1"/>
    </source>
</evidence>
<proteinExistence type="predicted"/>
<organism evidence="2 3">
    <name type="scientific">Porphyromonas cangingivalis</name>
    <dbReference type="NCBI Taxonomy" id="36874"/>
    <lineage>
        <taxon>Bacteria</taxon>
        <taxon>Pseudomonadati</taxon>
        <taxon>Bacteroidota</taxon>
        <taxon>Bacteroidia</taxon>
        <taxon>Bacteroidales</taxon>
        <taxon>Porphyromonadaceae</taxon>
        <taxon>Porphyromonas</taxon>
    </lineage>
</organism>
<keyword evidence="3" id="KW-1185">Reference proteome</keyword>
<feature type="chain" id="PRO_5001998357" description="DUF5106 domain-containing protein" evidence="1">
    <location>
        <begin position="22"/>
        <end position="326"/>
    </location>
</feature>
<sequence length="326" mass="37604">MRMKKLLALAICGVLSVPSLAQSKRTVLSAQIYGYQREMVYFDCVQSPLIKAEFHNNPGEEHHLAFETDEMVTLMINGKVKAFLEPGDSLHVEIRYDGKKVSEATFSGDNRAVANSNLYRTIEQAKASMKYRSNLLGLVVLDVKPKDRIRDSHKLLEITNKAIEKYKGKISPAMETYMNAESEAMAYTSFMEYPVMYADTRKVPITQQEIGDYWSLMNGYDLRSEATALRCPEYISFLMRYCLYQKEKEAIKENTIYKAPNKLEDMYALLSNFYTGTQRDHILFRLMSNFILGGKELERVDPLFEEYKAKYNSDPKNLQVLEMLLQ</sequence>
<comment type="caution">
    <text evidence="2">The sequence shown here is derived from an EMBL/GenBank/DDBJ whole genome shotgun (WGS) entry which is preliminary data.</text>
</comment>
<protein>
    <recommendedName>
        <fullName evidence="4">DUF5106 domain-containing protein</fullName>
    </recommendedName>
</protein>
<dbReference type="eggNOG" id="ENOG5032UXT">
    <property type="taxonomic scope" value="Bacteria"/>
</dbReference>